<dbReference type="PROSITE" id="PS51257">
    <property type="entry name" value="PROKAR_LIPOPROTEIN"/>
    <property type="match status" value="1"/>
</dbReference>
<dbReference type="SUPFAM" id="SSF50952">
    <property type="entry name" value="Soluble quinoprotein glucose dehydrogenase"/>
    <property type="match status" value="1"/>
</dbReference>
<dbReference type="Proteomes" id="UP000656042">
    <property type="component" value="Unassembled WGS sequence"/>
</dbReference>
<evidence type="ECO:0000313" key="5">
    <source>
        <dbReference type="Proteomes" id="UP000656042"/>
    </source>
</evidence>
<evidence type="ECO:0000256" key="2">
    <source>
        <dbReference type="SAM" id="SignalP"/>
    </source>
</evidence>
<dbReference type="Pfam" id="PF07995">
    <property type="entry name" value="GSDH"/>
    <property type="match status" value="1"/>
</dbReference>
<dbReference type="InterPro" id="IPR011041">
    <property type="entry name" value="Quinoprot_gluc/sorb_DH_b-prop"/>
</dbReference>
<evidence type="ECO:0000256" key="1">
    <source>
        <dbReference type="SAM" id="MobiDB-lite"/>
    </source>
</evidence>
<gene>
    <name evidence="4" type="ORF">GCM10012284_36360</name>
</gene>
<sequence length="394" mass="41014">MIERSRRTGAAAVVLSAVLAAGSACTFGPPDPDVAGKPPNLPTPSAAEEGGAAPGGQDQSGQEVVVTVLAKGLDVPWGMAFLPDGSALVTERDTGRILRVGPEIENDSLKVTQERRLSEPEPGGDGGLLGIAVSPDYETDQTVFVFYTTAEDNRVAKLTLDGGDPEPILTGIPKSRDADGGQLAFGPDHYLYVTTGDGTEKGTQAQDPKSLGGKILRITTDGKPAPGNPVKDSPVWSSGHRNVQGIAWNDDDTMYATESGQKRLGELNVIAKGKNYGWPSVEGDSADGDFTNPLVTWPIADSSCSGVAVLERLVATACLLGQRVWLVSTTRNGTVLGSPQAVLIGEYGRLRALAQAPDGSLWVTTSNQEDGGEPGPDDDRILRLVFAGGGAGRS</sequence>
<protein>
    <submittedName>
        <fullName evidence="4">Oxidoreductase</fullName>
    </submittedName>
</protein>
<dbReference type="PANTHER" id="PTHR19328">
    <property type="entry name" value="HEDGEHOG-INTERACTING PROTEIN"/>
    <property type="match status" value="1"/>
</dbReference>
<dbReference type="EMBL" id="BMMX01000016">
    <property type="protein sequence ID" value="GGK98801.1"/>
    <property type="molecule type" value="Genomic_DNA"/>
</dbReference>
<dbReference type="InterPro" id="IPR011042">
    <property type="entry name" value="6-blade_b-propeller_TolB-like"/>
</dbReference>
<keyword evidence="5" id="KW-1185">Reference proteome</keyword>
<feature type="region of interest" description="Disordered" evidence="1">
    <location>
        <begin position="29"/>
        <end position="60"/>
    </location>
</feature>
<feature type="signal peptide" evidence="2">
    <location>
        <begin position="1"/>
        <end position="26"/>
    </location>
</feature>
<dbReference type="PANTHER" id="PTHR19328:SF13">
    <property type="entry name" value="HIPL1 PROTEIN"/>
    <property type="match status" value="1"/>
</dbReference>
<dbReference type="AlphaFoldDB" id="A0A8J3C2Q4"/>
<keyword evidence="2" id="KW-0732">Signal</keyword>
<accession>A0A8J3C2Q4</accession>
<reference evidence="4" key="2">
    <citation type="submission" date="2020-09" db="EMBL/GenBank/DDBJ databases">
        <authorList>
            <person name="Sun Q."/>
            <person name="Zhou Y."/>
        </authorList>
    </citation>
    <scope>NUCLEOTIDE SEQUENCE</scope>
    <source>
        <strain evidence="4">CGMCC 4.7299</strain>
    </source>
</reference>
<organism evidence="4 5">
    <name type="scientific">Mangrovihabitans endophyticus</name>
    <dbReference type="NCBI Taxonomy" id="1751298"/>
    <lineage>
        <taxon>Bacteria</taxon>
        <taxon>Bacillati</taxon>
        <taxon>Actinomycetota</taxon>
        <taxon>Actinomycetes</taxon>
        <taxon>Micromonosporales</taxon>
        <taxon>Micromonosporaceae</taxon>
        <taxon>Mangrovihabitans</taxon>
    </lineage>
</organism>
<proteinExistence type="predicted"/>
<feature type="domain" description="Glucose/Sorbosone dehydrogenase" evidence="3">
    <location>
        <begin position="73"/>
        <end position="369"/>
    </location>
</feature>
<name>A0A8J3C2Q4_9ACTN</name>
<feature type="chain" id="PRO_5035256497" evidence="2">
    <location>
        <begin position="27"/>
        <end position="394"/>
    </location>
</feature>
<dbReference type="Gene3D" id="2.120.10.30">
    <property type="entry name" value="TolB, C-terminal domain"/>
    <property type="match status" value="1"/>
</dbReference>
<feature type="region of interest" description="Disordered" evidence="1">
    <location>
        <begin position="218"/>
        <end position="238"/>
    </location>
</feature>
<dbReference type="InterPro" id="IPR012938">
    <property type="entry name" value="Glc/Sorbosone_DH"/>
</dbReference>
<comment type="caution">
    <text evidence="4">The sequence shown here is derived from an EMBL/GenBank/DDBJ whole genome shotgun (WGS) entry which is preliminary data.</text>
</comment>
<dbReference type="RefSeq" id="WP_373292815.1">
    <property type="nucleotide sequence ID" value="NZ_BMMX01000016.1"/>
</dbReference>
<reference evidence="4" key="1">
    <citation type="journal article" date="2014" name="Int. J. Syst. Evol. Microbiol.">
        <title>Complete genome sequence of Corynebacterium casei LMG S-19264T (=DSM 44701T), isolated from a smear-ripened cheese.</title>
        <authorList>
            <consortium name="US DOE Joint Genome Institute (JGI-PGF)"/>
            <person name="Walter F."/>
            <person name="Albersmeier A."/>
            <person name="Kalinowski J."/>
            <person name="Ruckert C."/>
        </authorList>
    </citation>
    <scope>NUCLEOTIDE SEQUENCE</scope>
    <source>
        <strain evidence="4">CGMCC 4.7299</strain>
    </source>
</reference>
<evidence type="ECO:0000259" key="3">
    <source>
        <dbReference type="Pfam" id="PF07995"/>
    </source>
</evidence>
<evidence type="ECO:0000313" key="4">
    <source>
        <dbReference type="EMBL" id="GGK98801.1"/>
    </source>
</evidence>